<dbReference type="OMA" id="ICFIITQ"/>
<protein>
    <submittedName>
        <fullName evidence="1">Os10g0188400 protein</fullName>
    </submittedName>
</protein>
<gene>
    <name evidence="1" type="ordered locus">Os10g0188400</name>
</gene>
<proteinExistence type="predicted"/>
<dbReference type="PANTHER" id="PTHR35315:SF1">
    <property type="entry name" value="RAB6-INTERACTING GOLGIN"/>
    <property type="match status" value="1"/>
</dbReference>
<dbReference type="EMBL" id="AP008216">
    <property type="protein sequence ID" value="BAH94779.1"/>
    <property type="molecule type" value="Genomic_DNA"/>
</dbReference>
<feature type="non-terminal residue" evidence="1">
    <location>
        <position position="1"/>
    </location>
</feature>
<evidence type="ECO:0000313" key="2">
    <source>
        <dbReference type="Proteomes" id="UP000000763"/>
    </source>
</evidence>
<dbReference type="Gramene" id="Os10t0188400-01">
    <property type="protein sequence ID" value="Os10t0188400-01"/>
    <property type="gene ID" value="Os10g0188400"/>
</dbReference>
<reference evidence="1 2" key="1">
    <citation type="journal article" date="2005" name="Nature">
        <title>The map-based sequence of the rice genome.</title>
        <authorList>
            <consortium name="International rice genome sequencing project (IRGSP)"/>
            <person name="Matsumoto T."/>
            <person name="Wu J."/>
            <person name="Kanamori H."/>
            <person name="Katayose Y."/>
            <person name="Fujisawa M."/>
            <person name="Namiki N."/>
            <person name="Mizuno H."/>
            <person name="Yamamoto K."/>
            <person name="Antonio B.A."/>
            <person name="Baba T."/>
            <person name="Sakata K."/>
            <person name="Nagamura Y."/>
            <person name="Aoki H."/>
            <person name="Arikawa K."/>
            <person name="Arita K."/>
            <person name="Bito T."/>
            <person name="Chiden Y."/>
            <person name="Fujitsuka N."/>
            <person name="Fukunaka R."/>
            <person name="Hamada M."/>
            <person name="Harada C."/>
            <person name="Hayashi A."/>
            <person name="Hijishita S."/>
            <person name="Honda M."/>
            <person name="Hosokawa S."/>
            <person name="Ichikawa Y."/>
            <person name="Idonuma A."/>
            <person name="Iijima M."/>
            <person name="Ikeda M."/>
            <person name="Ikeno M."/>
            <person name="Ito K."/>
            <person name="Ito S."/>
            <person name="Ito T."/>
            <person name="Ito Y."/>
            <person name="Ito Y."/>
            <person name="Iwabuchi A."/>
            <person name="Kamiya K."/>
            <person name="Karasawa W."/>
            <person name="Kurita K."/>
            <person name="Katagiri S."/>
            <person name="Kikuta A."/>
            <person name="Kobayashi H."/>
            <person name="Kobayashi N."/>
            <person name="Machita K."/>
            <person name="Maehara T."/>
            <person name="Masukawa M."/>
            <person name="Mizubayashi T."/>
            <person name="Mukai Y."/>
            <person name="Nagasaki H."/>
            <person name="Nagata Y."/>
            <person name="Naito S."/>
            <person name="Nakashima M."/>
            <person name="Nakama Y."/>
            <person name="Nakamichi Y."/>
            <person name="Nakamura M."/>
            <person name="Meguro A."/>
            <person name="Negishi M."/>
            <person name="Ohta I."/>
            <person name="Ohta T."/>
            <person name="Okamoto M."/>
            <person name="Ono N."/>
            <person name="Saji S."/>
            <person name="Sakaguchi M."/>
            <person name="Sakai K."/>
            <person name="Shibata M."/>
            <person name="Shimokawa T."/>
            <person name="Song J."/>
            <person name="Takazaki Y."/>
            <person name="Terasawa K."/>
            <person name="Tsugane M."/>
            <person name="Tsuji K."/>
            <person name="Ueda S."/>
            <person name="Waki K."/>
            <person name="Yamagata H."/>
            <person name="Yamamoto M."/>
            <person name="Yamamoto S."/>
            <person name="Yamane H."/>
            <person name="Yoshiki S."/>
            <person name="Yoshihara R."/>
            <person name="Yukawa K."/>
            <person name="Zhong H."/>
            <person name="Yano M."/>
            <person name="Yuan Q."/>
            <person name="Ouyang S."/>
            <person name="Liu J."/>
            <person name="Jones K.M."/>
            <person name="Gansberger K."/>
            <person name="Moffat K."/>
            <person name="Hill J."/>
            <person name="Bera J."/>
            <person name="Fadrosh D."/>
            <person name="Jin S."/>
            <person name="Johri S."/>
            <person name="Kim M."/>
            <person name="Overton L."/>
            <person name="Reardon M."/>
            <person name="Tsitrin T."/>
            <person name="Vuong H."/>
            <person name="Weaver B."/>
            <person name="Ciecko A."/>
            <person name="Tallon L."/>
            <person name="Jackson J."/>
            <person name="Pai G."/>
            <person name="Aken S.V."/>
            <person name="Utterback T."/>
            <person name="Reidmuller S."/>
            <person name="Feldblyum T."/>
            <person name="Hsiao J."/>
            <person name="Zismann V."/>
            <person name="Iobst S."/>
            <person name="de Vazeille A.R."/>
            <person name="Buell C.R."/>
            <person name="Ying K."/>
            <person name="Li Y."/>
            <person name="Lu T."/>
            <person name="Huang Y."/>
            <person name="Zhao Q."/>
            <person name="Feng Q."/>
            <person name="Zhang L."/>
            <person name="Zhu J."/>
            <person name="Weng Q."/>
            <person name="Mu J."/>
            <person name="Lu Y."/>
            <person name="Fan D."/>
            <person name="Liu Y."/>
            <person name="Guan J."/>
            <person name="Zhang Y."/>
            <person name="Yu S."/>
            <person name="Liu X."/>
            <person name="Zhang Y."/>
            <person name="Hong G."/>
            <person name="Han B."/>
            <person name="Choisne N."/>
            <person name="Demange N."/>
            <person name="Orjeda G."/>
            <person name="Samain S."/>
            <person name="Cattolico L."/>
            <person name="Pelletier E."/>
            <person name="Couloux A."/>
            <person name="Segurens B."/>
            <person name="Wincker P."/>
            <person name="D'Hont A."/>
            <person name="Scarpelli C."/>
            <person name="Weissenbach J."/>
            <person name="Salanoubat M."/>
            <person name="Quetier F."/>
            <person name="Yu Y."/>
            <person name="Kim H.R."/>
            <person name="Rambo T."/>
            <person name="Currie J."/>
            <person name="Collura K."/>
            <person name="Luo M."/>
            <person name="Yang T."/>
            <person name="Ammiraju J.S.S."/>
            <person name="Engler F."/>
            <person name="Soderlund C."/>
            <person name="Wing R.A."/>
            <person name="Palmer L.E."/>
            <person name="de la Bastide M."/>
            <person name="Spiegel L."/>
            <person name="Nascimento L."/>
            <person name="Zutavern T."/>
            <person name="O'Shaughnessy A."/>
            <person name="Dike S."/>
            <person name="Dedhia N."/>
            <person name="Preston R."/>
            <person name="Balija V."/>
            <person name="McCombie W.R."/>
            <person name="Chow T."/>
            <person name="Chen H."/>
            <person name="Chung M."/>
            <person name="Chen C."/>
            <person name="Shaw J."/>
            <person name="Wu H."/>
            <person name="Hsiao K."/>
            <person name="Chao Y."/>
            <person name="Chu M."/>
            <person name="Cheng C."/>
            <person name="Hour A."/>
            <person name="Lee P."/>
            <person name="Lin S."/>
            <person name="Lin Y."/>
            <person name="Liou J."/>
            <person name="Liu S."/>
            <person name="Hsing Y."/>
            <person name="Raghuvanshi S."/>
            <person name="Mohanty A."/>
            <person name="Bharti A.K."/>
            <person name="Gaur A."/>
            <person name="Gupta V."/>
            <person name="Kumar D."/>
            <person name="Ravi V."/>
            <person name="Vij S."/>
            <person name="Kapur A."/>
            <person name="Khurana P."/>
            <person name="Khurana P."/>
            <person name="Khurana J.P."/>
            <person name="Tyagi A.K."/>
            <person name="Gaikwad K."/>
            <person name="Singh A."/>
            <person name="Dalal V."/>
            <person name="Srivastava S."/>
            <person name="Dixit A."/>
            <person name="Pal A.K."/>
            <person name="Ghazi I.A."/>
            <person name="Yadav M."/>
            <person name="Pandit A."/>
            <person name="Bhargava A."/>
            <person name="Sureshbabu K."/>
            <person name="Batra K."/>
            <person name="Sharma T.R."/>
            <person name="Mohapatra T."/>
            <person name="Singh N.K."/>
            <person name="Messing J."/>
            <person name="Nelson A.B."/>
            <person name="Fuks G."/>
            <person name="Kavchok S."/>
            <person name="Keizer G."/>
            <person name="Linton E."/>
            <person name="Llaca V."/>
            <person name="Song R."/>
            <person name="Tanyolac B."/>
            <person name="Young S."/>
            <person name="Ho-Il K."/>
            <person name="Hahn J.H."/>
            <person name="Sangsakoo G."/>
            <person name="Vanavichit A."/>
            <person name="de Mattos Luiz.A.T."/>
            <person name="Zimmer P.D."/>
            <person name="Malone G."/>
            <person name="Dellagostin O."/>
            <person name="de Oliveira A.C."/>
            <person name="Bevan M."/>
            <person name="Bancroft I."/>
            <person name="Minx P."/>
            <person name="Cordum H."/>
            <person name="Wilson R."/>
            <person name="Cheng Z."/>
            <person name="Jin W."/>
            <person name="Jiang J."/>
            <person name="Leong S.A."/>
            <person name="Iwama H."/>
            <person name="Gojobori T."/>
            <person name="Itoh T."/>
            <person name="Niimura Y."/>
            <person name="Fujii Y."/>
            <person name="Habara T."/>
            <person name="Sakai H."/>
            <person name="Sato Y."/>
            <person name="Wilson G."/>
            <person name="Kumar K."/>
            <person name="McCouch S."/>
            <person name="Juretic N."/>
            <person name="Hoen D."/>
            <person name="Wright S."/>
            <person name="Bruskiewich R."/>
            <person name="Bureau T."/>
            <person name="Miyao A."/>
            <person name="Hirochika H."/>
            <person name="Nishikawa T."/>
            <person name="Kadowaki K."/>
            <person name="Sugiura M."/>
            <person name="Burr B."/>
            <person name="Sasaki T."/>
        </authorList>
    </citation>
    <scope>NUCLEOTIDE SEQUENCE [LARGE SCALE GENOMIC DNA]</scope>
    <source>
        <strain evidence="2">cv. Nipponbare</strain>
    </source>
</reference>
<dbReference type="AlphaFoldDB" id="A0A0P0XST7"/>
<organism evidence="1 2">
    <name type="scientific">Oryza sativa subsp. japonica</name>
    <name type="common">Rice</name>
    <dbReference type="NCBI Taxonomy" id="39947"/>
    <lineage>
        <taxon>Eukaryota</taxon>
        <taxon>Viridiplantae</taxon>
        <taxon>Streptophyta</taxon>
        <taxon>Embryophyta</taxon>
        <taxon>Tracheophyta</taxon>
        <taxon>Spermatophyta</taxon>
        <taxon>Magnoliopsida</taxon>
        <taxon>Liliopsida</taxon>
        <taxon>Poales</taxon>
        <taxon>Poaceae</taxon>
        <taxon>BOP clade</taxon>
        <taxon>Oryzoideae</taxon>
        <taxon>Oryzeae</taxon>
        <taxon>Oryzinae</taxon>
        <taxon>Oryza</taxon>
        <taxon>Oryza sativa</taxon>
    </lineage>
</organism>
<dbReference type="SMR" id="A0A0P0XST7"/>
<dbReference type="Proteomes" id="UP000000763">
    <property type="component" value="Chromosome 10"/>
</dbReference>
<dbReference type="KEGG" id="dosa:Os10g0188400"/>
<dbReference type="PANTHER" id="PTHR35315">
    <property type="entry name" value="ACI13"/>
    <property type="match status" value="1"/>
</dbReference>
<reference evidence="2" key="2">
    <citation type="journal article" date="2008" name="Nucleic Acids Res.">
        <title>The rice annotation project database (RAP-DB): 2008 update.</title>
        <authorList>
            <consortium name="The rice annotation project (RAP)"/>
        </authorList>
    </citation>
    <scope>GENOME REANNOTATION</scope>
    <source>
        <strain evidence="2">cv. Nipponbare</strain>
    </source>
</reference>
<sequence>LICFIITQTKKLALFLRYIQENYSKIRDVEKELENLSLEMKLTAGPKKAALEHLRKKIEISTERIRLARVKEEQAKKVESADV</sequence>
<accession>A0A0P0XST7</accession>
<name>A0A0P0XST7_ORYSJ</name>
<evidence type="ECO:0000313" key="1">
    <source>
        <dbReference type="EMBL" id="BAH94779.1"/>
    </source>
</evidence>